<evidence type="ECO:0000256" key="2">
    <source>
        <dbReference type="ARBA" id="ARBA00022525"/>
    </source>
</evidence>
<feature type="compositionally biased region" description="Basic and acidic residues" evidence="4">
    <location>
        <begin position="15"/>
        <end position="27"/>
    </location>
</feature>
<dbReference type="InterPro" id="IPR010221">
    <property type="entry name" value="VCBS_dom"/>
</dbReference>
<dbReference type="Gene3D" id="2.60.40.10">
    <property type="entry name" value="Immunoglobulins"/>
    <property type="match status" value="1"/>
</dbReference>
<comment type="caution">
    <text evidence="6">The sequence shown here is derived from an EMBL/GenBank/DDBJ whole genome shotgun (WGS) entry which is preliminary data.</text>
</comment>
<keyword evidence="7" id="KW-1185">Reference proteome</keyword>
<dbReference type="InterPro" id="IPR006626">
    <property type="entry name" value="PbH1"/>
</dbReference>
<evidence type="ECO:0000259" key="5">
    <source>
        <dbReference type="PROSITE" id="PS50268"/>
    </source>
</evidence>
<proteinExistence type="predicted"/>
<feature type="compositionally biased region" description="Low complexity" evidence="4">
    <location>
        <begin position="28"/>
        <end position="43"/>
    </location>
</feature>
<accession>A0A5M6DDM7</accession>
<dbReference type="GO" id="GO:0007156">
    <property type="term" value="P:homophilic cell adhesion via plasma membrane adhesion molecules"/>
    <property type="evidence" value="ECO:0007669"/>
    <property type="project" value="InterPro"/>
</dbReference>
<dbReference type="InterPro" id="IPR041690">
    <property type="entry name" value="Cadherin_5"/>
</dbReference>
<dbReference type="InterPro" id="IPR002126">
    <property type="entry name" value="Cadherin-like_dom"/>
</dbReference>
<feature type="domain" description="Cadherin" evidence="5">
    <location>
        <begin position="456"/>
        <end position="562"/>
    </location>
</feature>
<dbReference type="Proteomes" id="UP000324479">
    <property type="component" value="Unassembled WGS sequence"/>
</dbReference>
<dbReference type="SMART" id="SM00710">
    <property type="entry name" value="PbH1"/>
    <property type="match status" value="5"/>
</dbReference>
<dbReference type="InterPro" id="IPR040853">
    <property type="entry name" value="RapA2_cadherin-like"/>
</dbReference>
<dbReference type="Pfam" id="PF17210">
    <property type="entry name" value="SdrD_B"/>
    <property type="match status" value="1"/>
</dbReference>
<sequence>MKSLRQLLRRPSRSRNAERSPGRRAEKSQSGGASRRSTARRLSTQALEQRQLLAGDLAVAHNYWNSFDVNQDHQVSPSDALRVINYLAANSSEGELGDGDAFAGNKVDVNADGKVSPSDALGVINALGRGEQMTPLVEYFLTARDHNDNPLPVNNGVVEVGVGQENSFFLEVSYNDLRTFGNDIGAFTVVTDLGVSQGGVLRPVLRETQRIIIGEEILTASSGTITIGAEGTSTTYVSDFSNFAASPTTEIANALAEFGYSPSDYELTQFDIGSGDDLGFQIHYTGDDVGNVDLPDPIVTINLDVSVPVTVQEFAPFEADGVTPNGEAVRFNIDTRSRTFNNNEDFYDSLNRGDFDLASGFDELGGVGGVPASGGGIKGLSDDGTFIEPFDAFSFEVFLSQEVASLVVDVNPGESIDALTLYGEDNEVPEDLIVVDEDARVTLSTGAVQNNPPVLGTSPLTATVNEDDASSQVDLLLDATDADGDTLSIADFTVTGGDDSGITVDGSTLTIDPSAYNSLALGGTEVITATYNVTDGIANTSQSLTITVNGANDAPTVGGPVTFTTNEDAAQASVDLLDGAADVDGDTLSISDFTVTGGDDSGITLNGTTLSVDPSAYDSLADGESEVITATYNVTDGTANTAQTATITITGVNDPPTVSQPITTTTDENSGQVIVDLLQVASDIDGDALTATSIVLRAGSGDDSGVTIDAANNRLLIDTNAYDALNTGESVSLIYDYTIEDGNGGSVSQVATINIDGITDEPNENPTVTGPISATFSEDDADASVDLLEGASDPDQGDTLSVNALQLVSGDGSGITQDGNELAVSPDAYNSLAVGESEVVVYQYSIIDGRGGTVSQMATITINGANDAPSVAGPLTTTIGEDDGSTEVDLLGNASDPDDSDSLTVENLALVSGDASGFTVDGNTVTVDPSVYNDLAVSESEQVIYSYDISDGNGGTVSQTATITISGANDAPTVGNAITATVNEDDATTQVNLLTGAADPDASDVLAVDSLALVSGDGSGITLSGNSLSIDPSQYNALAAGESEVVVYSYDVIDGNGGSVSQSATITITGSNDAPTVSGDLTFTYNEDQPQQVVSLLDGATDPDGDTLTIENVQINGDDRGISVSGSDLTITPDAYGDLLDAGEQSVITLTYDVSDGNGGTVSQTATVTIEGRDEGIPTVSGPITATFNEDDADATIDLLEGASDPDSDPLSVINATVTSGDARGVTIDAANNRLLINPSAYNDLNTGETVVVVVSYEITDVVDGSVSQTATITFVGEDEPAFVPSSISGQLYIDEVENIQEVLKGADPIRNGVKDSDEDGLGGIEVRLLQVTGEGESELATTLTDNDGNYAFENLEPGTYVVEYVIPASIQYNGSTRQQFVIGPEGGEDLSGPNLSAVGVTGSLHRIDLLAKTYLAAGIADTGSGDAQSGGVAQLNADGTQAVFIAGEGFESVEYAEIALNDARDAALLTIMDDGVVKSVQLEAGQFVVNGDATAVRFFGTVDDFDWVESPDSQMTQEFDDYRNAIDRILGDES</sequence>
<dbReference type="GO" id="GO:0000272">
    <property type="term" value="P:polysaccharide catabolic process"/>
    <property type="evidence" value="ECO:0007669"/>
    <property type="project" value="InterPro"/>
</dbReference>
<dbReference type="EMBL" id="VWOX01000004">
    <property type="protein sequence ID" value="KAA5544556.1"/>
    <property type="molecule type" value="Genomic_DNA"/>
</dbReference>
<keyword evidence="3" id="KW-0732">Signal</keyword>
<feature type="region of interest" description="Disordered" evidence="4">
    <location>
        <begin position="1"/>
        <end position="43"/>
    </location>
</feature>
<protein>
    <submittedName>
        <fullName evidence="6">Tandem-95 repeat protein</fullName>
    </submittedName>
</protein>
<dbReference type="NCBIfam" id="TIGR01965">
    <property type="entry name" value="VCBS_repeat"/>
    <property type="match status" value="5"/>
</dbReference>
<keyword evidence="2" id="KW-0964">Secreted</keyword>
<dbReference type="GO" id="GO:0016020">
    <property type="term" value="C:membrane"/>
    <property type="evidence" value="ECO:0007669"/>
    <property type="project" value="InterPro"/>
</dbReference>
<dbReference type="PROSITE" id="PS50268">
    <property type="entry name" value="CADHERIN_2"/>
    <property type="match status" value="1"/>
</dbReference>
<reference evidence="6 7" key="1">
    <citation type="submission" date="2019-08" db="EMBL/GenBank/DDBJ databases">
        <authorList>
            <person name="Dhanesh K."/>
            <person name="Kumar G."/>
            <person name="Sasikala C."/>
            <person name="Venkata Ramana C."/>
        </authorList>
    </citation>
    <scope>NUCLEOTIDE SEQUENCE [LARGE SCALE GENOMIC DNA]</scope>
    <source>
        <strain evidence="6 7">JC645</strain>
    </source>
</reference>
<dbReference type="InterPro" id="IPR033764">
    <property type="entry name" value="Sdr_B"/>
</dbReference>
<dbReference type="Gene3D" id="1.10.1330.10">
    <property type="entry name" value="Dockerin domain"/>
    <property type="match status" value="1"/>
</dbReference>
<dbReference type="InterPro" id="IPR013783">
    <property type="entry name" value="Ig-like_fold"/>
</dbReference>
<dbReference type="GO" id="GO:0004553">
    <property type="term" value="F:hydrolase activity, hydrolyzing O-glycosyl compounds"/>
    <property type="evidence" value="ECO:0007669"/>
    <property type="project" value="InterPro"/>
</dbReference>
<dbReference type="Pfam" id="PF17803">
    <property type="entry name" value="Cadherin_4"/>
    <property type="match status" value="2"/>
</dbReference>
<evidence type="ECO:0000256" key="4">
    <source>
        <dbReference type="SAM" id="MobiDB-lite"/>
    </source>
</evidence>
<comment type="subcellular location">
    <subcellularLocation>
        <location evidence="1">Secreted</location>
    </subcellularLocation>
</comment>
<dbReference type="GO" id="GO:0005576">
    <property type="term" value="C:extracellular region"/>
    <property type="evidence" value="ECO:0007669"/>
    <property type="project" value="UniProtKB-SubCell"/>
</dbReference>
<evidence type="ECO:0000256" key="1">
    <source>
        <dbReference type="ARBA" id="ARBA00004613"/>
    </source>
</evidence>
<organism evidence="6 7">
    <name type="scientific">Roseiconus nitratireducens</name>
    <dbReference type="NCBI Taxonomy" id="2605748"/>
    <lineage>
        <taxon>Bacteria</taxon>
        <taxon>Pseudomonadati</taxon>
        <taxon>Planctomycetota</taxon>
        <taxon>Planctomycetia</taxon>
        <taxon>Pirellulales</taxon>
        <taxon>Pirellulaceae</taxon>
        <taxon>Roseiconus</taxon>
    </lineage>
</organism>
<dbReference type="InterPro" id="IPR002105">
    <property type="entry name" value="Dockerin_1_rpt"/>
</dbReference>
<dbReference type="Pfam" id="PF00404">
    <property type="entry name" value="Dockerin_1"/>
    <property type="match status" value="1"/>
</dbReference>
<evidence type="ECO:0000256" key="3">
    <source>
        <dbReference type="ARBA" id="ARBA00022729"/>
    </source>
</evidence>
<evidence type="ECO:0000313" key="6">
    <source>
        <dbReference type="EMBL" id="KAA5544556.1"/>
    </source>
</evidence>
<dbReference type="Pfam" id="PF17892">
    <property type="entry name" value="Cadherin_5"/>
    <property type="match status" value="4"/>
</dbReference>
<dbReference type="GO" id="GO:0005509">
    <property type="term" value="F:calcium ion binding"/>
    <property type="evidence" value="ECO:0007669"/>
    <property type="project" value="InterPro"/>
</dbReference>
<dbReference type="InterPro" id="IPR036439">
    <property type="entry name" value="Dockerin_dom_sf"/>
</dbReference>
<evidence type="ECO:0000313" key="7">
    <source>
        <dbReference type="Proteomes" id="UP000324479"/>
    </source>
</evidence>
<dbReference type="NCBIfam" id="NF012211">
    <property type="entry name" value="tand_rpt_95"/>
    <property type="match status" value="1"/>
</dbReference>
<gene>
    <name evidence="6" type="ORF">FYK55_09560</name>
</gene>
<dbReference type="SUPFAM" id="SSF63446">
    <property type="entry name" value="Type I dockerin domain"/>
    <property type="match status" value="1"/>
</dbReference>
<name>A0A5M6DDM7_9BACT</name>
<dbReference type="SUPFAM" id="SSF117074">
    <property type="entry name" value="Hypothetical protein PA1324"/>
    <property type="match status" value="1"/>
</dbReference>